<evidence type="ECO:0000313" key="2">
    <source>
        <dbReference type="Proteomes" id="UP000051442"/>
    </source>
</evidence>
<accession>A0A0R2EZ50</accession>
<keyword evidence="2" id="KW-1185">Reference proteome</keyword>
<dbReference type="AlphaFoldDB" id="A0A0R2EZ50"/>
<reference evidence="1 2" key="1">
    <citation type="journal article" date="2015" name="Genome Announc.">
        <title>Expanding the biotechnology potential of lactobacilli through comparative genomics of 213 strains and associated genera.</title>
        <authorList>
            <person name="Sun Z."/>
            <person name="Harris H.M."/>
            <person name="McCann A."/>
            <person name="Guo C."/>
            <person name="Argimon S."/>
            <person name="Zhang W."/>
            <person name="Yang X."/>
            <person name="Jeffery I.B."/>
            <person name="Cooney J.C."/>
            <person name="Kagawa T.F."/>
            <person name="Liu W."/>
            <person name="Song Y."/>
            <person name="Salvetti E."/>
            <person name="Wrobel A."/>
            <person name="Rasinkangas P."/>
            <person name="Parkhill J."/>
            <person name="Rea M.C."/>
            <person name="O'Sullivan O."/>
            <person name="Ritari J."/>
            <person name="Douillard F.P."/>
            <person name="Paul Ross R."/>
            <person name="Yang R."/>
            <person name="Briner A.E."/>
            <person name="Felis G.E."/>
            <person name="de Vos W.M."/>
            <person name="Barrangou R."/>
            <person name="Klaenhammer T.R."/>
            <person name="Caufield P.W."/>
            <person name="Cui Y."/>
            <person name="Zhang H."/>
            <person name="O'Toole P.W."/>
        </authorList>
    </citation>
    <scope>NUCLEOTIDE SEQUENCE [LARGE SCALE GENOMIC DNA]</scope>
    <source>
        <strain evidence="1 2">DSM 23365</strain>
    </source>
</reference>
<dbReference type="Proteomes" id="UP000051442">
    <property type="component" value="Unassembled WGS sequence"/>
</dbReference>
<organism evidence="1 2">
    <name type="scientific">Secundilactobacillus similis DSM 23365 = JCM 2765</name>
    <dbReference type="NCBI Taxonomy" id="1423804"/>
    <lineage>
        <taxon>Bacteria</taxon>
        <taxon>Bacillati</taxon>
        <taxon>Bacillota</taxon>
        <taxon>Bacilli</taxon>
        <taxon>Lactobacillales</taxon>
        <taxon>Lactobacillaceae</taxon>
        <taxon>Secundilactobacillus</taxon>
    </lineage>
</organism>
<gene>
    <name evidence="1" type="ORF">FD14_GL001218</name>
</gene>
<comment type="caution">
    <text evidence="1">The sequence shown here is derived from an EMBL/GenBank/DDBJ whole genome shotgun (WGS) entry which is preliminary data.</text>
</comment>
<proteinExistence type="predicted"/>
<evidence type="ECO:0000313" key="1">
    <source>
        <dbReference type="EMBL" id="KRN21267.1"/>
    </source>
</evidence>
<sequence length="74" mass="8493">MQIEQVESGRLVRCSTPQMTAPFIGRILRVVVDRIVVEVLNYHFKDRRVVEQNQHTVVVDLADAKLMTIINCTV</sequence>
<protein>
    <recommendedName>
        <fullName evidence="3">DUF2187 domain-containing protein</fullName>
    </recommendedName>
</protein>
<dbReference type="PATRIC" id="fig|1423804.4.peg.1308"/>
<name>A0A0R2EZ50_9LACO</name>
<dbReference type="EMBL" id="AYZM01000122">
    <property type="protein sequence ID" value="KRN21267.1"/>
    <property type="molecule type" value="Genomic_DNA"/>
</dbReference>
<evidence type="ECO:0008006" key="3">
    <source>
        <dbReference type="Google" id="ProtNLM"/>
    </source>
</evidence>